<reference evidence="2 3" key="1">
    <citation type="submission" date="2021-06" db="EMBL/GenBank/DDBJ databases">
        <title>Caerostris extrusa draft genome.</title>
        <authorList>
            <person name="Kono N."/>
            <person name="Arakawa K."/>
        </authorList>
    </citation>
    <scope>NUCLEOTIDE SEQUENCE [LARGE SCALE GENOMIC DNA]</scope>
</reference>
<gene>
    <name evidence="2" type="ORF">CEXT_111201</name>
</gene>
<feature type="region of interest" description="Disordered" evidence="1">
    <location>
        <begin position="1"/>
        <end position="82"/>
    </location>
</feature>
<comment type="caution">
    <text evidence="2">The sequence shown here is derived from an EMBL/GenBank/DDBJ whole genome shotgun (WGS) entry which is preliminary data.</text>
</comment>
<dbReference type="EMBL" id="BPLR01002662">
    <property type="protein sequence ID" value="GIX76422.1"/>
    <property type="molecule type" value="Genomic_DNA"/>
</dbReference>
<proteinExistence type="predicted"/>
<evidence type="ECO:0000313" key="2">
    <source>
        <dbReference type="EMBL" id="GIX76422.1"/>
    </source>
</evidence>
<protein>
    <submittedName>
        <fullName evidence="2">Uncharacterized protein</fullName>
    </submittedName>
</protein>
<evidence type="ECO:0000313" key="3">
    <source>
        <dbReference type="Proteomes" id="UP001054945"/>
    </source>
</evidence>
<evidence type="ECO:0000256" key="1">
    <source>
        <dbReference type="SAM" id="MobiDB-lite"/>
    </source>
</evidence>
<feature type="compositionally biased region" description="Polar residues" evidence="1">
    <location>
        <begin position="1"/>
        <end position="11"/>
    </location>
</feature>
<accession>A0AAV4MYM8</accession>
<organism evidence="2 3">
    <name type="scientific">Caerostris extrusa</name>
    <name type="common">Bark spider</name>
    <name type="synonym">Caerostris bankana</name>
    <dbReference type="NCBI Taxonomy" id="172846"/>
    <lineage>
        <taxon>Eukaryota</taxon>
        <taxon>Metazoa</taxon>
        <taxon>Ecdysozoa</taxon>
        <taxon>Arthropoda</taxon>
        <taxon>Chelicerata</taxon>
        <taxon>Arachnida</taxon>
        <taxon>Araneae</taxon>
        <taxon>Araneomorphae</taxon>
        <taxon>Entelegynae</taxon>
        <taxon>Araneoidea</taxon>
        <taxon>Araneidae</taxon>
        <taxon>Caerostris</taxon>
    </lineage>
</organism>
<keyword evidence="3" id="KW-1185">Reference proteome</keyword>
<dbReference type="AlphaFoldDB" id="A0AAV4MYM8"/>
<sequence>MGRQLKTNSRSPPFWDQDGGGEFLKSGNPSEPKAGIEDLSKDFGTRGPPKEDGDRGIEKGGGKGSPTPTFGEMLDQVVREKM</sequence>
<name>A0AAV4MYM8_CAEEX</name>
<feature type="compositionally biased region" description="Basic and acidic residues" evidence="1">
    <location>
        <begin position="34"/>
        <end position="61"/>
    </location>
</feature>
<dbReference type="Proteomes" id="UP001054945">
    <property type="component" value="Unassembled WGS sequence"/>
</dbReference>